<gene>
    <name evidence="7" type="ORF">EHT87_22440</name>
</gene>
<dbReference type="OrthoDB" id="7011692at2"/>
<evidence type="ECO:0000313" key="7">
    <source>
        <dbReference type="EMBL" id="RRB11251.1"/>
    </source>
</evidence>
<evidence type="ECO:0000256" key="1">
    <source>
        <dbReference type="ARBA" id="ARBA00004651"/>
    </source>
</evidence>
<feature type="transmembrane region" description="Helical" evidence="6">
    <location>
        <begin position="380"/>
        <end position="401"/>
    </location>
</feature>
<organism evidence="7 8">
    <name type="scientific">Larkinella knui</name>
    <dbReference type="NCBI Taxonomy" id="2025310"/>
    <lineage>
        <taxon>Bacteria</taxon>
        <taxon>Pseudomonadati</taxon>
        <taxon>Bacteroidota</taxon>
        <taxon>Cytophagia</taxon>
        <taxon>Cytophagales</taxon>
        <taxon>Spirosomataceae</taxon>
        <taxon>Larkinella</taxon>
    </lineage>
</organism>
<evidence type="ECO:0000256" key="2">
    <source>
        <dbReference type="ARBA" id="ARBA00022475"/>
    </source>
</evidence>
<dbReference type="PANTHER" id="PTHR30250:SF11">
    <property type="entry name" value="O-ANTIGEN TRANSPORTER-RELATED"/>
    <property type="match status" value="1"/>
</dbReference>
<accession>A0A3P1CD56</accession>
<name>A0A3P1CD56_9BACT</name>
<keyword evidence="4 6" id="KW-1133">Transmembrane helix</keyword>
<sequence length="509" mass="56929">MSTTKRLISGTAASWAGIGVTMLTQIALVPIFLSYWDIKTYGVWIAIQALLNVLSTMDRGYNDFLEYEFLKLGEPNKNQIGYILWSGIFVIILVSIFETAVVYYLSFYLNVEVLLKEGKVEDPTLLNEIRWSLMIQWVIWSVANVIGLFSRSLSAFGYFPRMGWWNVLISISNSIVSVVIVIFGGSLLSANIGIGISSVSFLLLQYIDVQKLLNKVGVTSNRYSIRVGFRYYITSFGLSARYFLENFRQQGIRLIILPFSGIKGLTAFSTTRTVANVAQQGLLTITHPLLPELMRFLREKDQNKMEASFGTVWLVLLFILAPGVVVLQVIAPFLFSIWTKGQIEFLPPLFATLSIGVLFYALGQPAMAVVVGNNRLKQQIILSVISALVVVGTMFALMPYFGIVGAGIALLIAEIVAAIGFIRFASLWLPNSGLKWPVKVFKIALLSVLIAAAGISMMVYFPSVRWEIFSATILALYWNAVRYYRNMPYMAIQKINSLFKKLSFSIKTV</sequence>
<evidence type="ECO:0000256" key="5">
    <source>
        <dbReference type="ARBA" id="ARBA00023136"/>
    </source>
</evidence>
<feature type="transmembrane region" description="Helical" evidence="6">
    <location>
        <begin position="188"/>
        <end position="207"/>
    </location>
</feature>
<keyword evidence="5 6" id="KW-0472">Membrane</keyword>
<dbReference type="RefSeq" id="WP_124908922.1">
    <property type="nucleotide sequence ID" value="NZ_RQJP01000005.1"/>
</dbReference>
<evidence type="ECO:0000313" key="8">
    <source>
        <dbReference type="Proteomes" id="UP000274271"/>
    </source>
</evidence>
<feature type="transmembrane region" description="Helical" evidence="6">
    <location>
        <begin position="312"/>
        <end position="338"/>
    </location>
</feature>
<protein>
    <recommendedName>
        <fullName evidence="9">Polysaccharide biosynthesis protein C-terminal domain-containing protein</fullName>
    </recommendedName>
</protein>
<reference evidence="7 8" key="1">
    <citation type="submission" date="2018-11" db="EMBL/GenBank/DDBJ databases">
        <authorList>
            <person name="Zhou Z."/>
            <person name="Wang G."/>
        </authorList>
    </citation>
    <scope>NUCLEOTIDE SEQUENCE [LARGE SCALE GENOMIC DNA]</scope>
    <source>
        <strain evidence="7 8">KCTC42998</strain>
    </source>
</reference>
<feature type="transmembrane region" description="Helical" evidence="6">
    <location>
        <begin position="82"/>
        <end position="109"/>
    </location>
</feature>
<feature type="transmembrane region" description="Helical" evidence="6">
    <location>
        <begin position="407"/>
        <end position="428"/>
    </location>
</feature>
<feature type="transmembrane region" description="Helical" evidence="6">
    <location>
        <begin position="129"/>
        <end position="150"/>
    </location>
</feature>
<feature type="transmembrane region" description="Helical" evidence="6">
    <location>
        <begin position="440"/>
        <end position="460"/>
    </location>
</feature>
<dbReference type="Proteomes" id="UP000274271">
    <property type="component" value="Unassembled WGS sequence"/>
</dbReference>
<feature type="transmembrane region" description="Helical" evidence="6">
    <location>
        <begin position="12"/>
        <end position="35"/>
    </location>
</feature>
<comment type="subcellular location">
    <subcellularLocation>
        <location evidence="1">Cell membrane</location>
        <topology evidence="1">Multi-pass membrane protein</topology>
    </subcellularLocation>
</comment>
<dbReference type="GO" id="GO:0005886">
    <property type="term" value="C:plasma membrane"/>
    <property type="evidence" value="ECO:0007669"/>
    <property type="project" value="UniProtKB-SubCell"/>
</dbReference>
<keyword evidence="2" id="KW-1003">Cell membrane</keyword>
<evidence type="ECO:0000256" key="3">
    <source>
        <dbReference type="ARBA" id="ARBA00022692"/>
    </source>
</evidence>
<comment type="caution">
    <text evidence="7">The sequence shown here is derived from an EMBL/GenBank/DDBJ whole genome shotgun (WGS) entry which is preliminary data.</text>
</comment>
<feature type="transmembrane region" description="Helical" evidence="6">
    <location>
        <begin position="162"/>
        <end position="182"/>
    </location>
</feature>
<keyword evidence="3 6" id="KW-0812">Transmembrane</keyword>
<feature type="transmembrane region" description="Helical" evidence="6">
    <location>
        <begin position="350"/>
        <end position="371"/>
    </location>
</feature>
<keyword evidence="8" id="KW-1185">Reference proteome</keyword>
<dbReference type="PANTHER" id="PTHR30250">
    <property type="entry name" value="PST FAMILY PREDICTED COLANIC ACID TRANSPORTER"/>
    <property type="match status" value="1"/>
</dbReference>
<evidence type="ECO:0008006" key="9">
    <source>
        <dbReference type="Google" id="ProtNLM"/>
    </source>
</evidence>
<feature type="transmembrane region" description="Helical" evidence="6">
    <location>
        <begin position="41"/>
        <end position="61"/>
    </location>
</feature>
<evidence type="ECO:0000256" key="6">
    <source>
        <dbReference type="SAM" id="Phobius"/>
    </source>
</evidence>
<proteinExistence type="predicted"/>
<dbReference type="EMBL" id="RQJP01000005">
    <property type="protein sequence ID" value="RRB11251.1"/>
    <property type="molecule type" value="Genomic_DNA"/>
</dbReference>
<evidence type="ECO:0000256" key="4">
    <source>
        <dbReference type="ARBA" id="ARBA00022989"/>
    </source>
</evidence>
<dbReference type="InterPro" id="IPR050833">
    <property type="entry name" value="Poly_Biosynth_Transport"/>
</dbReference>
<feature type="transmembrane region" description="Helical" evidence="6">
    <location>
        <begin position="466"/>
        <end position="484"/>
    </location>
</feature>
<dbReference type="AlphaFoldDB" id="A0A3P1CD56"/>